<evidence type="ECO:0000256" key="2">
    <source>
        <dbReference type="ARBA" id="ARBA00022723"/>
    </source>
</evidence>
<dbReference type="PANTHER" id="PTHR44379">
    <property type="entry name" value="OXIDOREDUCTASE WITH IRON-SULFUR SUBUNIT"/>
    <property type="match status" value="1"/>
</dbReference>
<dbReference type="AlphaFoldDB" id="R4K755"/>
<dbReference type="RefSeq" id="WP_015613802.1">
    <property type="nucleotide sequence ID" value="NC_021182.1"/>
</dbReference>
<accession>R4K755</accession>
<keyword evidence="7" id="KW-1185">Reference proteome</keyword>
<dbReference type="Pfam" id="PF01799">
    <property type="entry name" value="Fer2_2"/>
    <property type="match status" value="1"/>
</dbReference>
<dbReference type="InterPro" id="IPR012675">
    <property type="entry name" value="Beta-grasp_dom_sf"/>
</dbReference>
<reference evidence="6 7" key="1">
    <citation type="submission" date="2012-01" db="EMBL/GenBank/DDBJ databases">
        <title>Complete sequence of chromosome of Clostridium pasteurianum BC1.</title>
        <authorList>
            <consortium name="US DOE Joint Genome Institute"/>
            <person name="Lucas S."/>
            <person name="Han J."/>
            <person name="Lapidus A."/>
            <person name="Cheng J.-F."/>
            <person name="Goodwin L."/>
            <person name="Pitluck S."/>
            <person name="Peters L."/>
            <person name="Mikhailova N."/>
            <person name="Teshima H."/>
            <person name="Detter J.C."/>
            <person name="Han C."/>
            <person name="Tapia R."/>
            <person name="Land M."/>
            <person name="Hauser L."/>
            <person name="Kyrpides N."/>
            <person name="Ivanova N."/>
            <person name="Pagani I."/>
            <person name="Dunn J."/>
            <person name="Taghavi S."/>
            <person name="Francis A."/>
            <person name="van der Lelie D."/>
            <person name="Woyke T."/>
        </authorList>
    </citation>
    <scope>NUCLEOTIDE SEQUENCE [LARGE SCALE GENOMIC DNA]</scope>
    <source>
        <strain evidence="6 7">BC1</strain>
    </source>
</reference>
<dbReference type="InterPro" id="IPR002888">
    <property type="entry name" value="2Fe-2S-bd"/>
</dbReference>
<name>R4K755_CLOPA</name>
<dbReference type="InterPro" id="IPR051452">
    <property type="entry name" value="Diverse_Oxidoreductases"/>
</dbReference>
<keyword evidence="1" id="KW-0001">2Fe-2S</keyword>
<dbReference type="STRING" id="86416.Clopa_0415"/>
<protein>
    <submittedName>
        <fullName evidence="6">Aerobic-type carbon monoxide dehydrogenase, small subunit CoxS/CutS-like protein</fullName>
    </submittedName>
</protein>
<dbReference type="Gene3D" id="3.10.20.30">
    <property type="match status" value="1"/>
</dbReference>
<dbReference type="PROSITE" id="PS51085">
    <property type="entry name" value="2FE2S_FER_2"/>
    <property type="match status" value="1"/>
</dbReference>
<sequence>MEIEFMLNNKRVNFQVEPDEFLADTLRLNGIYSIRKGCDTTCCGLCTVWVDEKPILSCSFLSARANGKKIITIEGISEEADKFAKILVDEGAEQCGFCSPGFIMTVIAMKKELNNPKESDIIHYLTGNLCRCTGYMGQMRAIKKYLEVV</sequence>
<dbReference type="eggNOG" id="COG2080">
    <property type="taxonomic scope" value="Bacteria"/>
</dbReference>
<dbReference type="KEGG" id="cpas:Clopa_0415"/>
<feature type="domain" description="2Fe-2S ferredoxin-type" evidence="5">
    <location>
        <begin position="1"/>
        <end position="76"/>
    </location>
</feature>
<dbReference type="PATRIC" id="fig|86416.3.peg.393"/>
<dbReference type="Gene3D" id="1.10.150.120">
    <property type="entry name" value="[2Fe-2S]-binding domain"/>
    <property type="match status" value="1"/>
</dbReference>
<dbReference type="GO" id="GO:0016491">
    <property type="term" value="F:oxidoreductase activity"/>
    <property type="evidence" value="ECO:0007669"/>
    <property type="project" value="InterPro"/>
</dbReference>
<evidence type="ECO:0000256" key="3">
    <source>
        <dbReference type="ARBA" id="ARBA00023004"/>
    </source>
</evidence>
<keyword evidence="3" id="KW-0408">Iron</keyword>
<dbReference type="GO" id="GO:0046872">
    <property type="term" value="F:metal ion binding"/>
    <property type="evidence" value="ECO:0007669"/>
    <property type="project" value="UniProtKB-KW"/>
</dbReference>
<evidence type="ECO:0000259" key="5">
    <source>
        <dbReference type="PROSITE" id="PS51085"/>
    </source>
</evidence>
<evidence type="ECO:0000256" key="1">
    <source>
        <dbReference type="ARBA" id="ARBA00022714"/>
    </source>
</evidence>
<dbReference type="InterPro" id="IPR036884">
    <property type="entry name" value="2Fe-2S-bd_dom_sf"/>
</dbReference>
<gene>
    <name evidence="6" type="ORF">Clopa_0415</name>
</gene>
<dbReference type="InterPro" id="IPR001041">
    <property type="entry name" value="2Fe-2S_ferredoxin-type"/>
</dbReference>
<dbReference type="Pfam" id="PF00111">
    <property type="entry name" value="Fer2"/>
    <property type="match status" value="1"/>
</dbReference>
<dbReference type="OrthoDB" id="9796880at2"/>
<dbReference type="Proteomes" id="UP000013523">
    <property type="component" value="Chromosome"/>
</dbReference>
<dbReference type="InterPro" id="IPR036010">
    <property type="entry name" value="2Fe-2S_ferredoxin-like_sf"/>
</dbReference>
<dbReference type="SUPFAM" id="SSF54292">
    <property type="entry name" value="2Fe-2S ferredoxin-like"/>
    <property type="match status" value="1"/>
</dbReference>
<evidence type="ECO:0000313" key="6">
    <source>
        <dbReference type="EMBL" id="AGK95475.1"/>
    </source>
</evidence>
<dbReference type="EMBL" id="CP003261">
    <property type="protein sequence ID" value="AGK95475.1"/>
    <property type="molecule type" value="Genomic_DNA"/>
</dbReference>
<dbReference type="GO" id="GO:0051537">
    <property type="term" value="F:2 iron, 2 sulfur cluster binding"/>
    <property type="evidence" value="ECO:0007669"/>
    <property type="project" value="UniProtKB-KW"/>
</dbReference>
<dbReference type="HOGENOM" id="CLU_052511_3_1_9"/>
<keyword evidence="2" id="KW-0479">Metal-binding</keyword>
<keyword evidence="4" id="KW-0411">Iron-sulfur</keyword>
<evidence type="ECO:0000256" key="4">
    <source>
        <dbReference type="ARBA" id="ARBA00023014"/>
    </source>
</evidence>
<evidence type="ECO:0000313" key="7">
    <source>
        <dbReference type="Proteomes" id="UP000013523"/>
    </source>
</evidence>
<organism evidence="6 7">
    <name type="scientific">Clostridium pasteurianum BC1</name>
    <dbReference type="NCBI Taxonomy" id="86416"/>
    <lineage>
        <taxon>Bacteria</taxon>
        <taxon>Bacillati</taxon>
        <taxon>Bacillota</taxon>
        <taxon>Clostridia</taxon>
        <taxon>Eubacteriales</taxon>
        <taxon>Clostridiaceae</taxon>
        <taxon>Clostridium</taxon>
    </lineage>
</organism>
<dbReference type="PANTHER" id="PTHR44379:SF8">
    <property type="entry name" value="XANTHINE DEHYDROGENASE IRON-SULFUR-BINDING SUBUNIT XDHC-RELATED"/>
    <property type="match status" value="1"/>
</dbReference>
<dbReference type="SUPFAM" id="SSF47741">
    <property type="entry name" value="CO dehydrogenase ISP C-domain like"/>
    <property type="match status" value="1"/>
</dbReference>
<proteinExistence type="predicted"/>